<name>A0A8H7SL53_9FUNG</name>
<dbReference type="AlphaFoldDB" id="A0A8H7SL53"/>
<evidence type="ECO:0000313" key="3">
    <source>
        <dbReference type="Proteomes" id="UP000613177"/>
    </source>
</evidence>
<evidence type="ECO:0000256" key="1">
    <source>
        <dbReference type="SAM" id="MobiDB-lite"/>
    </source>
</evidence>
<comment type="caution">
    <text evidence="2">The sequence shown here is derived from an EMBL/GenBank/DDBJ whole genome shotgun (WGS) entry which is preliminary data.</text>
</comment>
<dbReference type="EMBL" id="JAEPRE010000108">
    <property type="protein sequence ID" value="KAG2232529.1"/>
    <property type="molecule type" value="Genomic_DNA"/>
</dbReference>
<accession>A0A8H7SL53</accession>
<feature type="region of interest" description="Disordered" evidence="1">
    <location>
        <begin position="1"/>
        <end position="32"/>
    </location>
</feature>
<proteinExistence type="predicted"/>
<protein>
    <submittedName>
        <fullName evidence="2">Uncharacterized protein</fullName>
    </submittedName>
</protein>
<feature type="compositionally biased region" description="Polar residues" evidence="1">
    <location>
        <begin position="18"/>
        <end position="28"/>
    </location>
</feature>
<feature type="region of interest" description="Disordered" evidence="1">
    <location>
        <begin position="51"/>
        <end position="92"/>
    </location>
</feature>
<sequence>MGFMKRFFGHQVKKEESPSSTPVTSNHATPIVSPAISPAVSMYDVDVKQQQDKYHNDPMRTNKKPDTIGSFLDPMGGHGSYSVGRDVTNTGA</sequence>
<organism evidence="2 3">
    <name type="scientific">Thamnidium elegans</name>
    <dbReference type="NCBI Taxonomy" id="101142"/>
    <lineage>
        <taxon>Eukaryota</taxon>
        <taxon>Fungi</taxon>
        <taxon>Fungi incertae sedis</taxon>
        <taxon>Mucoromycota</taxon>
        <taxon>Mucoromycotina</taxon>
        <taxon>Mucoromycetes</taxon>
        <taxon>Mucorales</taxon>
        <taxon>Mucorineae</taxon>
        <taxon>Mucoraceae</taxon>
        <taxon>Thamnidium</taxon>
    </lineage>
</organism>
<keyword evidence="3" id="KW-1185">Reference proteome</keyword>
<evidence type="ECO:0000313" key="2">
    <source>
        <dbReference type="EMBL" id="KAG2232529.1"/>
    </source>
</evidence>
<dbReference type="Proteomes" id="UP000613177">
    <property type="component" value="Unassembled WGS sequence"/>
</dbReference>
<reference evidence="2" key="1">
    <citation type="submission" date="2021-01" db="EMBL/GenBank/DDBJ databases">
        <title>Metabolic potential, ecology and presence of endohyphal bacteria is reflected in genomic diversity of Mucoromycotina.</title>
        <authorList>
            <person name="Muszewska A."/>
            <person name="Okrasinska A."/>
            <person name="Steczkiewicz K."/>
            <person name="Drgas O."/>
            <person name="Orlowska M."/>
            <person name="Perlinska-Lenart U."/>
            <person name="Aleksandrzak-Piekarczyk T."/>
            <person name="Szatraj K."/>
            <person name="Zielenkiewicz U."/>
            <person name="Pilsyk S."/>
            <person name="Malc E."/>
            <person name="Mieczkowski P."/>
            <person name="Kruszewska J.S."/>
            <person name="Biernat P."/>
            <person name="Pawlowska J."/>
        </authorList>
    </citation>
    <scope>NUCLEOTIDE SEQUENCE</scope>
    <source>
        <strain evidence="2">WA0000018081</strain>
    </source>
</reference>
<gene>
    <name evidence="2" type="ORF">INT48_005419</name>
</gene>
<dbReference type="OrthoDB" id="2355621at2759"/>
<feature type="compositionally biased region" description="Basic and acidic residues" evidence="1">
    <location>
        <begin position="51"/>
        <end position="66"/>
    </location>
</feature>